<organism evidence="2 3">
    <name type="scientific">Candidatus Woesebacteria bacterium RIFCSPHIGHO2_01_FULL_40_22</name>
    <dbReference type="NCBI Taxonomy" id="1802499"/>
    <lineage>
        <taxon>Bacteria</taxon>
        <taxon>Candidatus Woeseibacteriota</taxon>
    </lineage>
</organism>
<evidence type="ECO:0000313" key="2">
    <source>
        <dbReference type="EMBL" id="OGM27037.1"/>
    </source>
</evidence>
<accession>A0A1F7YI82</accession>
<dbReference type="InterPro" id="IPR052159">
    <property type="entry name" value="Competence_DNA_uptake"/>
</dbReference>
<evidence type="ECO:0000259" key="1">
    <source>
        <dbReference type="Pfam" id="PF00753"/>
    </source>
</evidence>
<dbReference type="CDD" id="cd07731">
    <property type="entry name" value="ComA-like_MBL-fold"/>
    <property type="match status" value="1"/>
</dbReference>
<gene>
    <name evidence="2" type="ORF">A2628_02745</name>
</gene>
<dbReference type="Gene3D" id="3.60.15.10">
    <property type="entry name" value="Ribonuclease Z/Hydroxyacylglutathione hydrolase-like"/>
    <property type="match status" value="1"/>
</dbReference>
<proteinExistence type="predicted"/>
<dbReference type="InterPro" id="IPR035681">
    <property type="entry name" value="ComA-like_MBL"/>
</dbReference>
<protein>
    <recommendedName>
        <fullName evidence="1">Metallo-beta-lactamase domain-containing protein</fullName>
    </recommendedName>
</protein>
<dbReference type="InterPro" id="IPR036866">
    <property type="entry name" value="RibonucZ/Hydroxyglut_hydro"/>
</dbReference>
<reference evidence="2 3" key="1">
    <citation type="journal article" date="2016" name="Nat. Commun.">
        <title>Thousands of microbial genomes shed light on interconnected biogeochemical processes in an aquifer system.</title>
        <authorList>
            <person name="Anantharaman K."/>
            <person name="Brown C.T."/>
            <person name="Hug L.A."/>
            <person name="Sharon I."/>
            <person name="Castelle C.J."/>
            <person name="Probst A.J."/>
            <person name="Thomas B.C."/>
            <person name="Singh A."/>
            <person name="Wilkins M.J."/>
            <person name="Karaoz U."/>
            <person name="Brodie E.L."/>
            <person name="Williams K.H."/>
            <person name="Hubbard S.S."/>
            <person name="Banfield J.F."/>
        </authorList>
    </citation>
    <scope>NUCLEOTIDE SEQUENCE [LARGE SCALE GENOMIC DNA]</scope>
</reference>
<dbReference type="InterPro" id="IPR001279">
    <property type="entry name" value="Metallo-B-lactamas"/>
</dbReference>
<dbReference type="EMBL" id="MGGL01000007">
    <property type="protein sequence ID" value="OGM27037.1"/>
    <property type="molecule type" value="Genomic_DNA"/>
</dbReference>
<dbReference type="Proteomes" id="UP000179221">
    <property type="component" value="Unassembled WGS sequence"/>
</dbReference>
<dbReference type="AlphaFoldDB" id="A0A1F7YI82"/>
<comment type="caution">
    <text evidence="2">The sequence shown here is derived from an EMBL/GenBank/DDBJ whole genome shotgun (WGS) entry which is preliminary data.</text>
</comment>
<dbReference type="SUPFAM" id="SSF56281">
    <property type="entry name" value="Metallo-hydrolase/oxidoreductase"/>
    <property type="match status" value="1"/>
</dbReference>
<dbReference type="PANTHER" id="PTHR30619:SF1">
    <property type="entry name" value="RECOMBINATION PROTEIN 2"/>
    <property type="match status" value="1"/>
</dbReference>
<name>A0A1F7YI82_9BACT</name>
<sequence>MFLVNRIMSNRWKLFIFLLVLMAVTLWLAAISYPGRNLRVIACDVGQGDAFLVIRGKTEILVDGGPGNKVINCLNNYLPFWDREIEVIVLTHPQADHYSGLIEVFENYSVKYFLANALDSSSSNYSVLKSLVGGSQTVIINPTSSVSMRLDLIYLDILSPSSEFLADNSVTTYEQKDRRTKELYQTNNGVLGAYTSEQDPNQFSIVAMLSYGEFDALFTGDIDNKLSDDLAEIIKQKYNKPLEYIKVPHHGSKNGLSQSLLGSSNWKIGVISVGKNNSYGHPHQEVLKILGEKDIKILRTDEMGDVVIATDGKNLIIPEN</sequence>
<dbReference type="Pfam" id="PF00753">
    <property type="entry name" value="Lactamase_B"/>
    <property type="match status" value="1"/>
</dbReference>
<dbReference type="PANTHER" id="PTHR30619">
    <property type="entry name" value="DNA INTERNALIZATION/COMPETENCE PROTEIN COMEC/REC2"/>
    <property type="match status" value="1"/>
</dbReference>
<evidence type="ECO:0000313" key="3">
    <source>
        <dbReference type="Proteomes" id="UP000179221"/>
    </source>
</evidence>
<feature type="domain" description="Metallo-beta-lactamase" evidence="1">
    <location>
        <begin position="44"/>
        <end position="261"/>
    </location>
</feature>